<dbReference type="EMBL" id="MLCB01000064">
    <property type="protein sequence ID" value="OJI95020.1"/>
    <property type="molecule type" value="Genomic_DNA"/>
</dbReference>
<proteinExistence type="predicted"/>
<accession>A0A1L9P0F8</accession>
<evidence type="ECO:0000313" key="2">
    <source>
        <dbReference type="Proteomes" id="UP000184514"/>
    </source>
</evidence>
<name>A0A1L9P0F8_9RHOB</name>
<evidence type="ECO:0000313" key="1">
    <source>
        <dbReference type="EMBL" id="OJI95020.1"/>
    </source>
</evidence>
<comment type="caution">
    <text evidence="1">The sequence shown here is derived from an EMBL/GenBank/DDBJ whole genome shotgun (WGS) entry which is preliminary data.</text>
</comment>
<reference evidence="1 2" key="1">
    <citation type="submission" date="2016-10" db="EMBL/GenBank/DDBJ databases">
        <title>Genome sequence of Planktotalea frisia SH6-1.</title>
        <authorList>
            <person name="Poehlein A."/>
            <person name="Bakenhus I."/>
            <person name="Voget S."/>
            <person name="Brinkhoff T."/>
            <person name="Simon M."/>
        </authorList>
    </citation>
    <scope>NUCLEOTIDE SEQUENCE [LARGE SCALE GENOMIC DNA]</scope>
    <source>
        <strain evidence="1 2">SH6-1</strain>
    </source>
</reference>
<organism evidence="1 2">
    <name type="scientific">Planktotalea frisia</name>
    <dbReference type="NCBI Taxonomy" id="696762"/>
    <lineage>
        <taxon>Bacteria</taxon>
        <taxon>Pseudomonadati</taxon>
        <taxon>Pseudomonadota</taxon>
        <taxon>Alphaproteobacteria</taxon>
        <taxon>Rhodobacterales</taxon>
        <taxon>Paracoccaceae</taxon>
        <taxon>Planktotalea</taxon>
    </lineage>
</organism>
<dbReference type="Proteomes" id="UP000184514">
    <property type="component" value="Unassembled WGS sequence"/>
</dbReference>
<sequence>MTHLSKLTFKTVDRSTKRDPIIARRDKLIAGLKEQKLVHAAALKKEDHRVERQKWMTNDMGERVLVKTHRRIRPWFFEQDGGWYVQCRYGARVITADGTNNAVFVKSLAEVAGVLDVFLNAAAAGELDTAITRVAERQPRLKPGAARASTRLPN</sequence>
<dbReference type="OrthoDB" id="7348910at2"/>
<gene>
    <name evidence="1" type="ORF">PFRI_07280</name>
</gene>
<dbReference type="RefSeq" id="WP_072629392.1">
    <property type="nucleotide sequence ID" value="NZ_MLCB01000064.1"/>
</dbReference>
<protein>
    <submittedName>
        <fullName evidence="1">Uncharacterized protein</fullName>
    </submittedName>
</protein>
<dbReference type="AlphaFoldDB" id="A0A1L9P0F8"/>
<keyword evidence="2" id="KW-1185">Reference proteome</keyword>